<keyword evidence="1" id="KW-0436">Ligase</keyword>
<feature type="domain" description="Asn/Gln amidotransferase" evidence="5">
    <location>
        <begin position="10"/>
        <end position="75"/>
    </location>
</feature>
<dbReference type="InterPro" id="IPR003789">
    <property type="entry name" value="Asn/Gln_tRNA_amidoTrase-B-like"/>
</dbReference>
<keyword evidence="7" id="KW-1185">Reference proteome</keyword>
<comment type="caution">
    <text evidence="6">The sequence shown here is derived from an EMBL/GenBank/DDBJ whole genome shotgun (WGS) entry which is preliminary data.</text>
</comment>
<dbReference type="Proteomes" id="UP000288216">
    <property type="component" value="Unassembled WGS sequence"/>
</dbReference>
<proteinExistence type="predicted"/>
<sequence>MKDNEDGLVQFFETVIEQTQVNPTKVIGWIINDLLALLKQNNLRVNQSSISPSALSELLNLLETGFISSSAAKQVGKHQFIF</sequence>
<dbReference type="PANTHER" id="PTHR11659">
    <property type="entry name" value="GLUTAMYL-TRNA GLN AMIDOTRANSFERASE SUBUNIT B MITOCHONDRIAL AND PROKARYOTIC PET112-RELATED"/>
    <property type="match status" value="1"/>
</dbReference>
<keyword evidence="2" id="KW-0547">Nucleotide-binding</keyword>
<evidence type="ECO:0000259" key="5">
    <source>
        <dbReference type="Pfam" id="PF02637"/>
    </source>
</evidence>
<dbReference type="EMBL" id="BFAA01008815">
    <property type="protein sequence ID" value="GCB76468.1"/>
    <property type="molecule type" value="Genomic_DNA"/>
</dbReference>
<keyword evidence="3" id="KW-0067">ATP-binding</keyword>
<evidence type="ECO:0000256" key="4">
    <source>
        <dbReference type="ARBA" id="ARBA00022917"/>
    </source>
</evidence>
<dbReference type="PANTHER" id="PTHR11659:SF0">
    <property type="entry name" value="GLUTAMYL-TRNA(GLN) AMIDOTRANSFERASE SUBUNIT B, MITOCHONDRIAL"/>
    <property type="match status" value="1"/>
</dbReference>
<protein>
    <recommendedName>
        <fullName evidence="5">Asn/Gln amidotransferase domain-containing protein</fullName>
    </recommendedName>
</protein>
<dbReference type="AlphaFoldDB" id="A0A401PTN2"/>
<evidence type="ECO:0000256" key="3">
    <source>
        <dbReference type="ARBA" id="ARBA00022840"/>
    </source>
</evidence>
<gene>
    <name evidence="6" type="ORF">scyTo_0015493</name>
</gene>
<dbReference type="GO" id="GO:0050567">
    <property type="term" value="F:glutaminyl-tRNA synthase (glutamine-hydrolyzing) activity"/>
    <property type="evidence" value="ECO:0007669"/>
    <property type="project" value="TreeGrafter"/>
</dbReference>
<dbReference type="InterPro" id="IPR018027">
    <property type="entry name" value="Asn/Gln_amidotransferase"/>
</dbReference>
<organism evidence="6 7">
    <name type="scientific">Scyliorhinus torazame</name>
    <name type="common">Cloudy catshark</name>
    <name type="synonym">Catulus torazame</name>
    <dbReference type="NCBI Taxonomy" id="75743"/>
    <lineage>
        <taxon>Eukaryota</taxon>
        <taxon>Metazoa</taxon>
        <taxon>Chordata</taxon>
        <taxon>Craniata</taxon>
        <taxon>Vertebrata</taxon>
        <taxon>Chondrichthyes</taxon>
        <taxon>Elasmobranchii</taxon>
        <taxon>Galeomorphii</taxon>
        <taxon>Galeoidea</taxon>
        <taxon>Carcharhiniformes</taxon>
        <taxon>Scyliorhinidae</taxon>
        <taxon>Scyliorhinus</taxon>
    </lineage>
</organism>
<evidence type="ECO:0000313" key="7">
    <source>
        <dbReference type="Proteomes" id="UP000288216"/>
    </source>
</evidence>
<dbReference type="GO" id="GO:0005524">
    <property type="term" value="F:ATP binding"/>
    <property type="evidence" value="ECO:0007669"/>
    <property type="project" value="UniProtKB-KW"/>
</dbReference>
<evidence type="ECO:0000313" key="6">
    <source>
        <dbReference type="EMBL" id="GCB76468.1"/>
    </source>
</evidence>
<dbReference type="SUPFAM" id="SSF89095">
    <property type="entry name" value="GatB/YqeY motif"/>
    <property type="match status" value="1"/>
</dbReference>
<dbReference type="GO" id="GO:0070681">
    <property type="term" value="P:glutaminyl-tRNAGln biosynthesis via transamidation"/>
    <property type="evidence" value="ECO:0007669"/>
    <property type="project" value="TreeGrafter"/>
</dbReference>
<dbReference type="GO" id="GO:0032543">
    <property type="term" value="P:mitochondrial translation"/>
    <property type="evidence" value="ECO:0007669"/>
    <property type="project" value="TreeGrafter"/>
</dbReference>
<dbReference type="Pfam" id="PF02637">
    <property type="entry name" value="GatB_Yqey"/>
    <property type="match status" value="1"/>
</dbReference>
<dbReference type="InterPro" id="IPR017959">
    <property type="entry name" value="Asn/Gln-tRNA_amidoTrfase_suB/E"/>
</dbReference>
<accession>A0A401PTN2</accession>
<name>A0A401PTN2_SCYTO</name>
<dbReference type="STRING" id="75743.A0A401PTN2"/>
<reference evidence="6 7" key="1">
    <citation type="journal article" date="2018" name="Nat. Ecol. Evol.">
        <title>Shark genomes provide insights into elasmobranch evolution and the origin of vertebrates.</title>
        <authorList>
            <person name="Hara Y"/>
            <person name="Yamaguchi K"/>
            <person name="Onimaru K"/>
            <person name="Kadota M"/>
            <person name="Koyanagi M"/>
            <person name="Keeley SD"/>
            <person name="Tatsumi K"/>
            <person name="Tanaka K"/>
            <person name="Motone F"/>
            <person name="Kageyama Y"/>
            <person name="Nozu R"/>
            <person name="Adachi N"/>
            <person name="Nishimura O"/>
            <person name="Nakagawa R"/>
            <person name="Tanegashima C"/>
            <person name="Kiyatake I"/>
            <person name="Matsumoto R"/>
            <person name="Murakumo K"/>
            <person name="Nishida K"/>
            <person name="Terakita A"/>
            <person name="Kuratani S"/>
            <person name="Sato K"/>
            <person name="Hyodo S Kuraku.S."/>
        </authorList>
    </citation>
    <scope>NUCLEOTIDE SEQUENCE [LARGE SCALE GENOMIC DNA]</scope>
</reference>
<evidence type="ECO:0000256" key="2">
    <source>
        <dbReference type="ARBA" id="ARBA00022741"/>
    </source>
</evidence>
<evidence type="ECO:0000256" key="1">
    <source>
        <dbReference type="ARBA" id="ARBA00022598"/>
    </source>
</evidence>
<dbReference type="GO" id="GO:0005739">
    <property type="term" value="C:mitochondrion"/>
    <property type="evidence" value="ECO:0007669"/>
    <property type="project" value="TreeGrafter"/>
</dbReference>
<keyword evidence="4" id="KW-0648">Protein biosynthesis</keyword>
<dbReference type="GO" id="GO:0030956">
    <property type="term" value="C:glutamyl-tRNA(Gln) amidotransferase complex"/>
    <property type="evidence" value="ECO:0007669"/>
    <property type="project" value="TreeGrafter"/>
</dbReference>
<dbReference type="OrthoDB" id="1722066at2759"/>